<keyword evidence="22 24" id="KW-0472">Membrane</keyword>
<comment type="cofactor">
    <cofactor evidence="1">
        <name>Cu cation</name>
        <dbReference type="ChEBI" id="CHEBI:23378"/>
    </cofactor>
</comment>
<accession>A0A7D5U075</accession>
<feature type="transmembrane region" description="Helical" evidence="25">
    <location>
        <begin position="339"/>
        <end position="359"/>
    </location>
</feature>
<evidence type="ECO:0000256" key="22">
    <source>
        <dbReference type="ARBA" id="ARBA00023136"/>
    </source>
</evidence>
<dbReference type="CDD" id="cd01663">
    <property type="entry name" value="Cyt_c_Oxidase_I"/>
    <property type="match status" value="1"/>
</dbReference>
<dbReference type="InterPro" id="IPR000883">
    <property type="entry name" value="Cyt_C_Oxase_1"/>
</dbReference>
<evidence type="ECO:0000256" key="1">
    <source>
        <dbReference type="ARBA" id="ARBA00001935"/>
    </source>
</evidence>
<dbReference type="PANTHER" id="PTHR10422:SF18">
    <property type="entry name" value="CYTOCHROME C OXIDASE SUBUNIT 1"/>
    <property type="match status" value="1"/>
</dbReference>
<protein>
    <recommendedName>
        <fullName evidence="8 24">Cytochrome c oxidase subunit 1</fullName>
        <ecNumber evidence="7 24">7.1.1.9</ecNumber>
    </recommendedName>
</protein>
<geneLocation type="mitochondrion" evidence="27"/>
<keyword evidence="12 24" id="KW-0812">Transmembrane</keyword>
<evidence type="ECO:0000256" key="18">
    <source>
        <dbReference type="ARBA" id="ARBA00022989"/>
    </source>
</evidence>
<feature type="domain" description="Cytochrome oxidase subunit I profile" evidence="26">
    <location>
        <begin position="1"/>
        <end position="512"/>
    </location>
</feature>
<evidence type="ECO:0000256" key="7">
    <source>
        <dbReference type="ARBA" id="ARBA00012949"/>
    </source>
</evidence>
<feature type="transmembrane region" description="Helical" evidence="25">
    <location>
        <begin position="243"/>
        <end position="259"/>
    </location>
</feature>
<comment type="cofactor">
    <cofactor evidence="2">
        <name>heme</name>
        <dbReference type="ChEBI" id="CHEBI:30413"/>
    </cofactor>
</comment>
<evidence type="ECO:0000256" key="20">
    <source>
        <dbReference type="ARBA" id="ARBA00023008"/>
    </source>
</evidence>
<evidence type="ECO:0000256" key="11">
    <source>
        <dbReference type="ARBA" id="ARBA00022660"/>
    </source>
</evidence>
<keyword evidence="9 24" id="KW-0813">Transport</keyword>
<dbReference type="UniPathway" id="UPA00705"/>
<evidence type="ECO:0000256" key="24">
    <source>
        <dbReference type="RuleBase" id="RU000369"/>
    </source>
</evidence>
<feature type="transmembrane region" description="Helical" evidence="25">
    <location>
        <begin position="303"/>
        <end position="327"/>
    </location>
</feature>
<keyword evidence="18 25" id="KW-1133">Transmembrane helix</keyword>
<dbReference type="PROSITE" id="PS50855">
    <property type="entry name" value="COX1"/>
    <property type="match status" value="1"/>
</dbReference>
<feature type="transmembrane region" description="Helical" evidence="25">
    <location>
        <begin position="271"/>
        <end position="291"/>
    </location>
</feature>
<dbReference type="Gene3D" id="1.20.210.10">
    <property type="entry name" value="Cytochrome c oxidase-like, subunit I domain"/>
    <property type="match status" value="1"/>
</dbReference>
<feature type="transmembrane region" description="Helical" evidence="25">
    <location>
        <begin position="183"/>
        <end position="210"/>
    </location>
</feature>
<dbReference type="GO" id="GO:0045277">
    <property type="term" value="C:respiratory chain complex IV"/>
    <property type="evidence" value="ECO:0007669"/>
    <property type="project" value="InterPro"/>
</dbReference>
<evidence type="ECO:0000256" key="25">
    <source>
        <dbReference type="SAM" id="Phobius"/>
    </source>
</evidence>
<evidence type="ECO:0000256" key="23">
    <source>
        <dbReference type="ARBA" id="ARBA00049512"/>
    </source>
</evidence>
<proteinExistence type="inferred from homology"/>
<evidence type="ECO:0000256" key="14">
    <source>
        <dbReference type="ARBA" id="ARBA00022792"/>
    </source>
</evidence>
<keyword evidence="20 24" id="KW-0186">Copper</keyword>
<keyword evidence="13 24" id="KW-0479">Metal-binding</keyword>
<keyword evidence="17 24" id="KW-0249">Electron transport</keyword>
<dbReference type="GO" id="GO:0006123">
    <property type="term" value="P:mitochondrial electron transport, cytochrome c to oxygen"/>
    <property type="evidence" value="ECO:0007669"/>
    <property type="project" value="TreeGrafter"/>
</dbReference>
<evidence type="ECO:0000256" key="13">
    <source>
        <dbReference type="ARBA" id="ARBA00022723"/>
    </source>
</evidence>
<dbReference type="EC" id="7.1.1.9" evidence="7 24"/>
<comment type="pathway">
    <text evidence="4 24">Energy metabolism; oxidative phosphorylation.</text>
</comment>
<keyword evidence="19 24" id="KW-0408">Iron</keyword>
<comment type="similarity">
    <text evidence="5 24">Belongs to the heme-copper respiratory oxidase family.</text>
</comment>
<evidence type="ECO:0000256" key="10">
    <source>
        <dbReference type="ARBA" id="ARBA00022617"/>
    </source>
</evidence>
<comment type="function">
    <text evidence="24">Component of the cytochrome c oxidase, the last enzyme in the mitochondrial electron transport chain which drives oxidative phosphorylation. The respiratory chain contains 3 multisubunit complexes succinate dehydrogenase (complex II, CII), ubiquinol-cytochrome c oxidoreductase (cytochrome b-c1 complex, complex III, CIII) and cytochrome c oxidase (complex IV, CIV), that cooperate to transfer electrons derived from NADH and succinate to molecular oxygen, creating an electrochemical gradient over the inner membrane that drives transmembrane transport and the ATP synthase. Cytochrome c oxidase is the component of the respiratory chain that catalyzes the reduction of oxygen to water. Electrons originating from reduced cytochrome c in the intermembrane space (IMS) are transferred via the dinuclear copper A center (CU(A)) of subunit 2 and heme A of subunit 1 to the active site in subunit 1, a binuclear center (BNC) formed by heme A3 and copper B (CU(B)). The BNC reduces molecular oxygen to 2 water molecules using 4 electrons from cytochrome c in the IMS and 4 protons from the mitochondrial matrix.</text>
</comment>
<dbReference type="EMBL" id="MG011536">
    <property type="protein sequence ID" value="QLI42471.1"/>
    <property type="molecule type" value="Genomic_DNA"/>
</dbReference>
<sequence>MLPNKWLFSTNHKDIGTLYFIFGAWAGMTGTSLSVLIRTELGNPGSLIGDDQIFNVIVTAHAFIMIFFMVMPIMIGGFGNWLVPLMLGAPDMAFPRMNNMSFWLLPPSLSLLLASSMVETGAGTGWTVYPPLSANIAHSGASVDLAIFSLHLAGISSILGAVNFITTAINMRTTGMTPERMPLFVWSVAITALLLLLSLPVLAGAITMLLTDRNINTSFFDPAGGGDPILYQHLFWFFGHPEVYILILPGFGIISHVITQESGKKETFGSLGMIYAMMAIGLLGFVVWAHHMFTVGMDVDTRAYFTSATMIIAVPTGIKIFSWLATLHGTQMKFNPPTLWALGFVFLFTVGGLTGVVLANSSIDIVLHDTYYVVAHFHYVLSMGAVFAIMAGFIQWYPLFTGLTLNSKILKIQFATMFVGVNLTFFPQHFLGLSGMPRRYSDYPDAYTTWNIVSSLGSMISTISILILIYAIWESMSSSRMAMCPLNSNTSIEWLQSLPPAEHTYSELPVLNSSQ</sequence>
<keyword evidence="15" id="KW-0460">Magnesium</keyword>
<dbReference type="GO" id="GO:0020037">
    <property type="term" value="F:heme binding"/>
    <property type="evidence" value="ECO:0007669"/>
    <property type="project" value="InterPro"/>
</dbReference>
<feature type="transmembrane region" description="Helical" evidence="25">
    <location>
        <begin position="146"/>
        <end position="171"/>
    </location>
</feature>
<evidence type="ECO:0000256" key="6">
    <source>
        <dbReference type="ARBA" id="ARBA00011164"/>
    </source>
</evidence>
<evidence type="ECO:0000256" key="9">
    <source>
        <dbReference type="ARBA" id="ARBA00022448"/>
    </source>
</evidence>
<dbReference type="AlphaFoldDB" id="A0A7D5U075"/>
<feature type="transmembrane region" description="Helical" evidence="25">
    <location>
        <begin position="450"/>
        <end position="473"/>
    </location>
</feature>
<evidence type="ECO:0000256" key="15">
    <source>
        <dbReference type="ARBA" id="ARBA00022842"/>
    </source>
</evidence>
<dbReference type="InterPro" id="IPR036927">
    <property type="entry name" value="Cyt_c_oxase-like_su1_sf"/>
</dbReference>
<dbReference type="GO" id="GO:0005743">
    <property type="term" value="C:mitochondrial inner membrane"/>
    <property type="evidence" value="ECO:0007669"/>
    <property type="project" value="UniProtKB-SubCell"/>
</dbReference>
<evidence type="ECO:0000256" key="21">
    <source>
        <dbReference type="ARBA" id="ARBA00023128"/>
    </source>
</evidence>
<keyword evidence="16" id="KW-1278">Translocase</keyword>
<evidence type="ECO:0000256" key="8">
    <source>
        <dbReference type="ARBA" id="ARBA00015947"/>
    </source>
</evidence>
<dbReference type="FunFam" id="1.20.210.10:FF:000001">
    <property type="entry name" value="Cytochrome c oxidase subunit 1"/>
    <property type="match status" value="1"/>
</dbReference>
<keyword evidence="10 24" id="KW-0349">Heme</keyword>
<organism evidence="27">
    <name type="scientific">Trogoderma granarium</name>
    <dbReference type="NCBI Taxonomy" id="591392"/>
    <lineage>
        <taxon>Eukaryota</taxon>
        <taxon>Metazoa</taxon>
        <taxon>Ecdysozoa</taxon>
        <taxon>Arthropoda</taxon>
        <taxon>Hexapoda</taxon>
        <taxon>Insecta</taxon>
        <taxon>Pterygota</taxon>
        <taxon>Neoptera</taxon>
        <taxon>Endopterygota</taxon>
        <taxon>Coleoptera</taxon>
        <taxon>Polyphaga</taxon>
        <taxon>Bostrichiformia</taxon>
        <taxon>Dermestidae</taxon>
        <taxon>Megatominae</taxon>
        <taxon>Trogoderma</taxon>
    </lineage>
</organism>
<dbReference type="InterPro" id="IPR033944">
    <property type="entry name" value="Cyt_c_oxase_su1_dom"/>
</dbReference>
<reference evidence="27" key="1">
    <citation type="submission" date="2017-09" db="EMBL/GenBank/DDBJ databases">
        <title>The complete mitochondrial genome of Trogoderma granarium (Coleoptera,Dermestidae).</title>
        <authorList>
            <person name="Zheng S."/>
            <person name="Yang W."/>
        </authorList>
    </citation>
    <scope>NUCLEOTIDE SEQUENCE</scope>
</reference>
<evidence type="ECO:0000256" key="3">
    <source>
        <dbReference type="ARBA" id="ARBA00004448"/>
    </source>
</evidence>
<gene>
    <name evidence="27" type="primary">COX1</name>
</gene>
<evidence type="ECO:0000256" key="16">
    <source>
        <dbReference type="ARBA" id="ARBA00022967"/>
    </source>
</evidence>
<dbReference type="SUPFAM" id="SSF81442">
    <property type="entry name" value="Cytochrome c oxidase subunit I-like"/>
    <property type="match status" value="1"/>
</dbReference>
<evidence type="ECO:0000256" key="17">
    <source>
        <dbReference type="ARBA" id="ARBA00022982"/>
    </source>
</evidence>
<evidence type="ECO:0000256" key="4">
    <source>
        <dbReference type="ARBA" id="ARBA00004673"/>
    </source>
</evidence>
<evidence type="ECO:0000259" key="26">
    <source>
        <dbReference type="PROSITE" id="PS50855"/>
    </source>
</evidence>
<evidence type="ECO:0000256" key="2">
    <source>
        <dbReference type="ARBA" id="ARBA00001971"/>
    </source>
</evidence>
<name>A0A7D5U075_9COLE</name>
<keyword evidence="14 24" id="KW-0999">Mitochondrion inner membrane</keyword>
<feature type="transmembrane region" description="Helical" evidence="25">
    <location>
        <begin position="412"/>
        <end position="430"/>
    </location>
</feature>
<dbReference type="Pfam" id="PF00115">
    <property type="entry name" value="COX1"/>
    <property type="match status" value="1"/>
</dbReference>
<dbReference type="GO" id="GO:0046872">
    <property type="term" value="F:metal ion binding"/>
    <property type="evidence" value="ECO:0007669"/>
    <property type="project" value="UniProtKB-KW"/>
</dbReference>
<comment type="subunit">
    <text evidence="6">Component of the cytochrome c oxidase (complex IV, CIV), a multisubunit enzyme composed of a catalytic core of 3 subunits and several supernumerary subunits. The complex exists as a monomer or a dimer and forms supercomplexes (SCs) in the inner mitochondrial membrane with ubiquinol-cytochrome c oxidoreductase (cytochrome b-c1 complex, complex III, CIII).</text>
</comment>
<dbReference type="PROSITE" id="PS00077">
    <property type="entry name" value="COX1_CUB"/>
    <property type="match status" value="1"/>
</dbReference>
<feature type="transmembrane region" description="Helical" evidence="25">
    <location>
        <begin position="379"/>
        <end position="400"/>
    </location>
</feature>
<dbReference type="InterPro" id="IPR023615">
    <property type="entry name" value="Cyt_c_Oxase_su1_BS"/>
</dbReference>
<dbReference type="PANTHER" id="PTHR10422">
    <property type="entry name" value="CYTOCHROME C OXIDASE SUBUNIT 1"/>
    <property type="match status" value="1"/>
</dbReference>
<evidence type="ECO:0000256" key="5">
    <source>
        <dbReference type="ARBA" id="ARBA00009578"/>
    </source>
</evidence>
<keyword evidence="21 24" id="KW-0496">Mitochondrion</keyword>
<comment type="subcellular location">
    <subcellularLocation>
        <location evidence="3 24">Mitochondrion inner membrane</location>
        <topology evidence="3 24">Multi-pass membrane protein</topology>
    </subcellularLocation>
</comment>
<dbReference type="PRINTS" id="PR01165">
    <property type="entry name" value="CYCOXIDASEI"/>
</dbReference>
<dbReference type="GO" id="GO:0015990">
    <property type="term" value="P:electron transport coupled proton transport"/>
    <property type="evidence" value="ECO:0007669"/>
    <property type="project" value="TreeGrafter"/>
</dbReference>
<comment type="catalytic activity">
    <reaction evidence="23">
        <text>4 Fe(II)-[cytochrome c] + O2 + 8 H(+)(in) = 4 Fe(III)-[cytochrome c] + 2 H2O + 4 H(+)(out)</text>
        <dbReference type="Rhea" id="RHEA:11436"/>
        <dbReference type="Rhea" id="RHEA-COMP:10350"/>
        <dbReference type="Rhea" id="RHEA-COMP:14399"/>
        <dbReference type="ChEBI" id="CHEBI:15377"/>
        <dbReference type="ChEBI" id="CHEBI:15378"/>
        <dbReference type="ChEBI" id="CHEBI:15379"/>
        <dbReference type="ChEBI" id="CHEBI:29033"/>
        <dbReference type="ChEBI" id="CHEBI:29034"/>
        <dbReference type="EC" id="7.1.1.9"/>
    </reaction>
    <physiologicalReaction direction="left-to-right" evidence="23">
        <dbReference type="Rhea" id="RHEA:11437"/>
    </physiologicalReaction>
</comment>
<keyword evidence="11 24" id="KW-0679">Respiratory chain</keyword>
<dbReference type="InterPro" id="IPR023616">
    <property type="entry name" value="Cyt_c_oxase-like_su1_dom"/>
</dbReference>
<evidence type="ECO:0000256" key="19">
    <source>
        <dbReference type="ARBA" id="ARBA00023004"/>
    </source>
</evidence>
<feature type="transmembrane region" description="Helical" evidence="25">
    <location>
        <begin position="16"/>
        <end position="37"/>
    </location>
</feature>
<dbReference type="GO" id="GO:0004129">
    <property type="term" value="F:cytochrome-c oxidase activity"/>
    <property type="evidence" value="ECO:0007669"/>
    <property type="project" value="UniProtKB-EC"/>
</dbReference>
<evidence type="ECO:0000313" key="27">
    <source>
        <dbReference type="EMBL" id="QLI42471.1"/>
    </source>
</evidence>
<evidence type="ECO:0000256" key="12">
    <source>
        <dbReference type="ARBA" id="ARBA00022692"/>
    </source>
</evidence>
<feature type="transmembrane region" description="Helical" evidence="25">
    <location>
        <begin position="57"/>
        <end position="83"/>
    </location>
</feature>